<dbReference type="CDD" id="cd08249">
    <property type="entry name" value="enoyl_reductase_like"/>
    <property type="match status" value="1"/>
</dbReference>
<dbReference type="Gene3D" id="3.40.50.720">
    <property type="entry name" value="NAD(P)-binding Rossmann-like Domain"/>
    <property type="match status" value="1"/>
</dbReference>
<dbReference type="GeneID" id="30212862"/>
<dbReference type="SMART" id="SM00829">
    <property type="entry name" value="PKS_ER"/>
    <property type="match status" value="1"/>
</dbReference>
<organism evidence="2">
    <name type="scientific">Kwoniella bestiolae CBS 10118</name>
    <dbReference type="NCBI Taxonomy" id="1296100"/>
    <lineage>
        <taxon>Eukaryota</taxon>
        <taxon>Fungi</taxon>
        <taxon>Dikarya</taxon>
        <taxon>Basidiomycota</taxon>
        <taxon>Agaricomycotina</taxon>
        <taxon>Tremellomycetes</taxon>
        <taxon>Tremellales</taxon>
        <taxon>Cryptococcaceae</taxon>
        <taxon>Kwoniella</taxon>
    </lineage>
</organism>
<dbReference type="SUPFAM" id="SSF51735">
    <property type="entry name" value="NAD(P)-binding Rossmann-fold domains"/>
    <property type="match status" value="1"/>
</dbReference>
<dbReference type="EMBL" id="KI894026">
    <property type="protein sequence ID" value="OCF21686.1"/>
    <property type="molecule type" value="Genomic_DNA"/>
</dbReference>
<name>A0A1B9FSD7_9TREE</name>
<dbReference type="AlphaFoldDB" id="A0A1B9FSD7"/>
<dbReference type="Proteomes" id="UP000092730">
    <property type="component" value="Chromosome 3"/>
</dbReference>
<gene>
    <name evidence="2" type="ORF">I302_08463</name>
    <name evidence="3" type="ORF">I302_105175</name>
</gene>
<dbReference type="SUPFAM" id="SSF50129">
    <property type="entry name" value="GroES-like"/>
    <property type="match status" value="1"/>
</dbReference>
<dbReference type="STRING" id="1296100.A0A1B9FSD7"/>
<dbReference type="VEuPathDB" id="FungiDB:I302_08463"/>
<dbReference type="EMBL" id="CP144543">
    <property type="protein sequence ID" value="WVW83157.1"/>
    <property type="molecule type" value="Genomic_DNA"/>
</dbReference>
<reference evidence="2" key="1">
    <citation type="submission" date="2013-07" db="EMBL/GenBank/DDBJ databases">
        <title>The Genome Sequence of Cryptococcus bestiolae CBS10118.</title>
        <authorList>
            <consortium name="The Broad Institute Genome Sequencing Platform"/>
            <person name="Cuomo C."/>
            <person name="Litvintseva A."/>
            <person name="Chen Y."/>
            <person name="Heitman J."/>
            <person name="Sun S."/>
            <person name="Springer D."/>
            <person name="Dromer F."/>
            <person name="Young S.K."/>
            <person name="Zeng Q."/>
            <person name="Gargeya S."/>
            <person name="Fitzgerald M."/>
            <person name="Abouelleil A."/>
            <person name="Alvarado L."/>
            <person name="Berlin A.M."/>
            <person name="Chapman S.B."/>
            <person name="Dewar J."/>
            <person name="Goldberg J."/>
            <person name="Griggs A."/>
            <person name="Gujja S."/>
            <person name="Hansen M."/>
            <person name="Howarth C."/>
            <person name="Imamovic A."/>
            <person name="Larimer J."/>
            <person name="McCowan C."/>
            <person name="Murphy C."/>
            <person name="Pearson M."/>
            <person name="Priest M."/>
            <person name="Roberts A."/>
            <person name="Saif S."/>
            <person name="Shea T."/>
            <person name="Sykes S."/>
            <person name="Wortman J."/>
            <person name="Nusbaum C."/>
            <person name="Birren B."/>
        </authorList>
    </citation>
    <scope>NUCLEOTIDE SEQUENCE [LARGE SCALE GENOMIC DNA]</scope>
    <source>
        <strain evidence="2">CBS 10118</strain>
    </source>
</reference>
<evidence type="ECO:0000313" key="2">
    <source>
        <dbReference type="EMBL" id="OCF21686.1"/>
    </source>
</evidence>
<dbReference type="InterPro" id="IPR013154">
    <property type="entry name" value="ADH-like_N"/>
</dbReference>
<dbReference type="Pfam" id="PF00107">
    <property type="entry name" value="ADH_zinc_N"/>
    <property type="match status" value="1"/>
</dbReference>
<evidence type="ECO:0000313" key="3">
    <source>
        <dbReference type="EMBL" id="WVW83157.1"/>
    </source>
</evidence>
<dbReference type="InterPro" id="IPR020843">
    <property type="entry name" value="ER"/>
</dbReference>
<dbReference type="InterPro" id="IPR013149">
    <property type="entry name" value="ADH-like_C"/>
</dbReference>
<reference evidence="3" key="4">
    <citation type="submission" date="2024-02" db="EMBL/GenBank/DDBJ databases">
        <title>Comparative genomics of Cryptococcus and Kwoniella reveals pathogenesis evolution and contrasting modes of karyotype evolution via chromosome fusion or intercentromeric recombination.</title>
        <authorList>
            <person name="Coelho M.A."/>
            <person name="David-Palma M."/>
            <person name="Shea T."/>
            <person name="Bowers K."/>
            <person name="McGinley-Smith S."/>
            <person name="Mohammad A.W."/>
            <person name="Gnirke A."/>
            <person name="Yurkov A.M."/>
            <person name="Nowrousian M."/>
            <person name="Sun S."/>
            <person name="Cuomo C.A."/>
            <person name="Heitman J."/>
        </authorList>
    </citation>
    <scope>NUCLEOTIDE SEQUENCE</scope>
    <source>
        <strain evidence="3">CBS 10118</strain>
    </source>
</reference>
<dbReference type="PANTHER" id="PTHR45348:SF7">
    <property type="entry name" value="ZINC BINDING OXIDOREDUCTASE, PUTATIVE-RELATED"/>
    <property type="match status" value="1"/>
</dbReference>
<dbReference type="InterPro" id="IPR047122">
    <property type="entry name" value="Trans-enoyl_RdTase-like"/>
</dbReference>
<dbReference type="InterPro" id="IPR011032">
    <property type="entry name" value="GroES-like_sf"/>
</dbReference>
<keyword evidence="4" id="KW-1185">Reference proteome</keyword>
<reference evidence="3" key="2">
    <citation type="submission" date="2013-07" db="EMBL/GenBank/DDBJ databases">
        <authorList>
            <consortium name="The Broad Institute Genome Sequencing Platform"/>
            <person name="Cuomo C."/>
            <person name="Litvintseva A."/>
            <person name="Chen Y."/>
            <person name="Heitman J."/>
            <person name="Sun S."/>
            <person name="Springer D."/>
            <person name="Dromer F."/>
            <person name="Young S.K."/>
            <person name="Zeng Q."/>
            <person name="Gargeya S."/>
            <person name="Fitzgerald M."/>
            <person name="Abouelleil A."/>
            <person name="Alvarado L."/>
            <person name="Berlin A.M."/>
            <person name="Chapman S.B."/>
            <person name="Dewar J."/>
            <person name="Goldberg J."/>
            <person name="Griggs A."/>
            <person name="Gujja S."/>
            <person name="Hansen M."/>
            <person name="Howarth C."/>
            <person name="Imamovic A."/>
            <person name="Larimer J."/>
            <person name="McCowan C."/>
            <person name="Murphy C."/>
            <person name="Pearson M."/>
            <person name="Priest M."/>
            <person name="Roberts A."/>
            <person name="Saif S."/>
            <person name="Shea T."/>
            <person name="Sykes S."/>
            <person name="Wortman J."/>
            <person name="Nusbaum C."/>
            <person name="Birren B."/>
        </authorList>
    </citation>
    <scope>NUCLEOTIDE SEQUENCE</scope>
    <source>
        <strain evidence="3">CBS 10118</strain>
    </source>
</reference>
<dbReference type="KEGG" id="kbi:30212862"/>
<dbReference type="RefSeq" id="XP_019042756.1">
    <property type="nucleotide sequence ID" value="XM_019195043.1"/>
</dbReference>
<dbReference type="Gene3D" id="3.90.180.10">
    <property type="entry name" value="Medium-chain alcohol dehydrogenases, catalytic domain"/>
    <property type="match status" value="1"/>
</dbReference>
<dbReference type="Pfam" id="PF08240">
    <property type="entry name" value="ADH_N"/>
    <property type="match status" value="1"/>
</dbReference>
<dbReference type="InterPro" id="IPR036291">
    <property type="entry name" value="NAD(P)-bd_dom_sf"/>
</dbReference>
<sequence>MSTNDIPKTMKAIVQQEKERWISIQEIPVPQLDSNEVLIKVDYAAQNPTDWKHAYKQSEPGVINGCDFAGTIVKLGENLKIPLKVGDKIAGCTHGGIYKDRGSYAEYARIESDMCFKIPEGLKPEEAATYGVAWVTACQAILESQKHAFPPEKVPEGSWYIINGASSSVGLFAIPLAKALGYKVLGVCSPHSFDLIKSYGADEAVSYHDKDAAIAKAKEITGGGVPFAFDTISESETWKLTVAMMGDKAKQLNLILMPPSEEDQKKYAPGVKIDWTLMYTLFGREFNFTPVAPKPMIIPAKPEDRKFGEDVFAKTPELITKYGIKPNPVDLRSGGLNDVSDGFKHMKDGKVSGKKLVYKIA</sequence>
<feature type="domain" description="Enoyl reductase (ER)" evidence="1">
    <location>
        <begin position="15"/>
        <end position="357"/>
    </location>
</feature>
<dbReference type="GO" id="GO:0016651">
    <property type="term" value="F:oxidoreductase activity, acting on NAD(P)H"/>
    <property type="evidence" value="ECO:0007669"/>
    <property type="project" value="InterPro"/>
</dbReference>
<accession>A0A1B9FSD7</accession>
<evidence type="ECO:0000259" key="1">
    <source>
        <dbReference type="SMART" id="SM00829"/>
    </source>
</evidence>
<dbReference type="PANTHER" id="PTHR45348">
    <property type="entry name" value="HYPOTHETICAL OXIDOREDUCTASE (EUROFUNG)"/>
    <property type="match status" value="1"/>
</dbReference>
<reference evidence="2" key="3">
    <citation type="submission" date="2014-01" db="EMBL/GenBank/DDBJ databases">
        <title>Evolution of pathogenesis and genome organization in the Tremellales.</title>
        <authorList>
            <person name="Cuomo C."/>
            <person name="Litvintseva A."/>
            <person name="Heitman J."/>
            <person name="Chen Y."/>
            <person name="Sun S."/>
            <person name="Springer D."/>
            <person name="Dromer F."/>
            <person name="Young S."/>
            <person name="Zeng Q."/>
            <person name="Chapman S."/>
            <person name="Gujja S."/>
            <person name="Saif S."/>
            <person name="Birren B."/>
        </authorList>
    </citation>
    <scope>NUCLEOTIDE SEQUENCE</scope>
    <source>
        <strain evidence="2">CBS 10118</strain>
    </source>
</reference>
<protein>
    <submittedName>
        <fullName evidence="2">Enoyl reductase</fullName>
    </submittedName>
</protein>
<evidence type="ECO:0000313" key="4">
    <source>
        <dbReference type="Proteomes" id="UP000092730"/>
    </source>
</evidence>
<proteinExistence type="predicted"/>
<dbReference type="OrthoDB" id="10257049at2759"/>